<reference evidence="1" key="1">
    <citation type="submission" date="2020-08" db="EMBL/GenBank/DDBJ databases">
        <title>Novel species isolated from subtropical streams in China.</title>
        <authorList>
            <person name="Lu H."/>
        </authorList>
    </citation>
    <scope>NUCLEOTIDE SEQUENCE</scope>
    <source>
        <strain evidence="1">KACC 12607</strain>
    </source>
</reference>
<accession>A0A923KJE0</accession>
<dbReference type="Pfam" id="PF04985">
    <property type="entry name" value="Phage_tube"/>
    <property type="match status" value="1"/>
</dbReference>
<dbReference type="Proteomes" id="UP000634011">
    <property type="component" value="Unassembled WGS sequence"/>
</dbReference>
<organism evidence="1 2">
    <name type="scientific">Undibacterium jejuense</name>
    <dbReference type="NCBI Taxonomy" id="1344949"/>
    <lineage>
        <taxon>Bacteria</taxon>
        <taxon>Pseudomonadati</taxon>
        <taxon>Pseudomonadota</taxon>
        <taxon>Betaproteobacteria</taxon>
        <taxon>Burkholderiales</taxon>
        <taxon>Oxalobacteraceae</taxon>
        <taxon>Undibacterium</taxon>
    </lineage>
</organism>
<gene>
    <name evidence="1" type="ORF">H8K32_00035</name>
</gene>
<dbReference type="InterPro" id="IPR006498">
    <property type="entry name" value="Tail_tube"/>
</dbReference>
<evidence type="ECO:0000313" key="2">
    <source>
        <dbReference type="Proteomes" id="UP000634011"/>
    </source>
</evidence>
<keyword evidence="2" id="KW-1185">Reference proteome</keyword>
<proteinExistence type="predicted"/>
<sequence length="169" mass="18911">MGLPSKLKNFNLFNDGISYLGQVPEITLPKLSRKMEDYVAGGMTGPIEIDYMNEKIELEWTAGGLLIDALKQYGATSHNAVQLRFAGAYQRDDTAEVDAVEIVVRGRHKEIEMGNTKMGDKSDHKYKTTCSYYKLMINGENIIELDFINGVEMIGGVDRTEEIRRAIGV</sequence>
<protein>
    <submittedName>
        <fullName evidence="1">Phage major tail tube protein</fullName>
    </submittedName>
</protein>
<comment type="caution">
    <text evidence="1">The sequence shown here is derived from an EMBL/GenBank/DDBJ whole genome shotgun (WGS) entry which is preliminary data.</text>
</comment>
<evidence type="ECO:0000313" key="1">
    <source>
        <dbReference type="EMBL" id="MBC3860475.1"/>
    </source>
</evidence>
<dbReference type="RefSeq" id="WP_186910426.1">
    <property type="nucleotide sequence ID" value="NZ_JACOFV010000001.1"/>
</dbReference>
<name>A0A923KJE0_9BURK</name>
<dbReference type="EMBL" id="JACOFV010000001">
    <property type="protein sequence ID" value="MBC3860475.1"/>
    <property type="molecule type" value="Genomic_DNA"/>
</dbReference>
<dbReference type="AlphaFoldDB" id="A0A923KJE0"/>
<dbReference type="NCBIfam" id="TIGR01611">
    <property type="entry name" value="tail_tube"/>
    <property type="match status" value="1"/>
</dbReference>